<dbReference type="STRING" id="1397108.IMCC12053_3139"/>
<dbReference type="Pfam" id="PF24752">
    <property type="entry name" value="DUF7697"/>
    <property type="match status" value="1"/>
</dbReference>
<proteinExistence type="predicted"/>
<dbReference type="Proteomes" id="UP000064920">
    <property type="component" value="Chromosome"/>
</dbReference>
<dbReference type="EMBL" id="CP012023">
    <property type="protein sequence ID" value="ALI57086.1"/>
    <property type="molecule type" value="Genomic_DNA"/>
</dbReference>
<dbReference type="AlphaFoldDB" id="A0A0P0A8F7"/>
<organism evidence="1 2">
    <name type="scientific">Celeribacter marinus</name>
    <dbReference type="NCBI Taxonomy" id="1397108"/>
    <lineage>
        <taxon>Bacteria</taxon>
        <taxon>Pseudomonadati</taxon>
        <taxon>Pseudomonadota</taxon>
        <taxon>Alphaproteobacteria</taxon>
        <taxon>Rhodobacterales</taxon>
        <taxon>Roseobacteraceae</taxon>
        <taxon>Celeribacter</taxon>
    </lineage>
</organism>
<dbReference type="PATRIC" id="fig|1397108.4.peg.3234"/>
<keyword evidence="2" id="KW-1185">Reference proteome</keyword>
<dbReference type="KEGG" id="cmar:IMCC12053_3139"/>
<evidence type="ECO:0000313" key="2">
    <source>
        <dbReference type="Proteomes" id="UP000064920"/>
    </source>
</evidence>
<sequence length="60" mass="6144">MRVAGGMNGGAVLGWDMSAALHLGAALGLSPIIMAELLPPIEAVMVRKINETMQAGSGHM</sequence>
<dbReference type="RefSeq" id="WP_156320752.1">
    <property type="nucleotide sequence ID" value="NZ_CP012023.1"/>
</dbReference>
<name>A0A0P0A8F7_9RHOB</name>
<reference evidence="1 2" key="1">
    <citation type="submission" date="2015-05" db="EMBL/GenBank/DDBJ databases">
        <authorList>
            <person name="Wang D.B."/>
            <person name="Wang M."/>
        </authorList>
    </citation>
    <scope>NUCLEOTIDE SEQUENCE [LARGE SCALE GENOMIC DNA]</scope>
    <source>
        <strain evidence="1 2">IMCC 12053</strain>
    </source>
</reference>
<accession>A0A0P0A8F7</accession>
<evidence type="ECO:0000313" key="1">
    <source>
        <dbReference type="EMBL" id="ALI57086.1"/>
    </source>
</evidence>
<dbReference type="InterPro" id="IPR056114">
    <property type="entry name" value="DUF7697"/>
</dbReference>
<gene>
    <name evidence="1" type="ORF">IMCC12053_3139</name>
</gene>
<protein>
    <submittedName>
        <fullName evidence="1">Uncharacterized protein</fullName>
    </submittedName>
</protein>